<sequence>MERRTPSVNNDVTEVRSSPEALVETQPKPKRMLLFGDYDNILIPNTHEYFGLVDQLAKEQLRYALAGVENNVWTLFAEDGAMKMYTR</sequence>
<gene>
    <name evidence="2" type="ORF">OESDEN_18339</name>
</gene>
<feature type="region of interest" description="Disordered" evidence="1">
    <location>
        <begin position="1"/>
        <end position="23"/>
    </location>
</feature>
<dbReference type="EMBL" id="KN583579">
    <property type="protein sequence ID" value="KHJ81971.1"/>
    <property type="molecule type" value="Genomic_DNA"/>
</dbReference>
<proteinExistence type="predicted"/>
<evidence type="ECO:0000313" key="2">
    <source>
        <dbReference type="EMBL" id="KHJ81971.1"/>
    </source>
</evidence>
<feature type="non-terminal residue" evidence="2">
    <location>
        <position position="87"/>
    </location>
</feature>
<evidence type="ECO:0000256" key="1">
    <source>
        <dbReference type="SAM" id="MobiDB-lite"/>
    </source>
</evidence>
<feature type="compositionally biased region" description="Polar residues" evidence="1">
    <location>
        <begin position="1"/>
        <end position="16"/>
    </location>
</feature>
<evidence type="ECO:0000313" key="3">
    <source>
        <dbReference type="Proteomes" id="UP000053660"/>
    </source>
</evidence>
<name>A0A0B1SDJ8_OESDE</name>
<dbReference type="AlphaFoldDB" id="A0A0B1SDJ8"/>
<dbReference type="Proteomes" id="UP000053660">
    <property type="component" value="Unassembled WGS sequence"/>
</dbReference>
<reference evidence="2 3" key="1">
    <citation type="submission" date="2014-03" db="EMBL/GenBank/DDBJ databases">
        <title>Draft genome of the hookworm Oesophagostomum dentatum.</title>
        <authorList>
            <person name="Mitreva M."/>
        </authorList>
    </citation>
    <scope>NUCLEOTIDE SEQUENCE [LARGE SCALE GENOMIC DNA]</scope>
    <source>
        <strain evidence="2 3">OD-Hann</strain>
    </source>
</reference>
<dbReference type="OrthoDB" id="2344588at2759"/>
<keyword evidence="3" id="KW-1185">Reference proteome</keyword>
<accession>A0A0B1SDJ8</accession>
<protein>
    <submittedName>
        <fullName evidence="2">Uncharacterized protein</fullName>
    </submittedName>
</protein>
<organism evidence="2 3">
    <name type="scientific">Oesophagostomum dentatum</name>
    <name type="common">Nodular worm</name>
    <dbReference type="NCBI Taxonomy" id="61180"/>
    <lineage>
        <taxon>Eukaryota</taxon>
        <taxon>Metazoa</taxon>
        <taxon>Ecdysozoa</taxon>
        <taxon>Nematoda</taxon>
        <taxon>Chromadorea</taxon>
        <taxon>Rhabditida</taxon>
        <taxon>Rhabditina</taxon>
        <taxon>Rhabditomorpha</taxon>
        <taxon>Strongyloidea</taxon>
        <taxon>Strongylidae</taxon>
        <taxon>Oesophagostomum</taxon>
    </lineage>
</organism>